<dbReference type="OrthoDB" id="9810101at2"/>
<dbReference type="AlphaFoldDB" id="A0A291IS79"/>
<keyword evidence="1" id="KW-0378">Hydrolase</keyword>
<dbReference type="NCBIfam" id="TIGR00099">
    <property type="entry name" value="Cof-subfamily"/>
    <property type="match status" value="1"/>
</dbReference>
<name>A0A291IS79_9MOLU</name>
<keyword evidence="2" id="KW-1185">Reference proteome</keyword>
<dbReference type="GO" id="GO:0000287">
    <property type="term" value="F:magnesium ion binding"/>
    <property type="evidence" value="ECO:0007669"/>
    <property type="project" value="TreeGrafter"/>
</dbReference>
<evidence type="ECO:0000313" key="2">
    <source>
        <dbReference type="Proteomes" id="UP000232227"/>
    </source>
</evidence>
<protein>
    <submittedName>
        <fullName evidence="1">HAD family hydrolase</fullName>
    </submittedName>
</protein>
<evidence type="ECO:0000313" key="1">
    <source>
        <dbReference type="EMBL" id="ATG97604.1"/>
    </source>
</evidence>
<dbReference type="RefSeq" id="WP_096862892.1">
    <property type="nucleotide sequence ID" value="NZ_CP023668.1"/>
</dbReference>
<dbReference type="EMBL" id="CP023668">
    <property type="protein sequence ID" value="ATG97604.1"/>
    <property type="molecule type" value="Genomic_DNA"/>
</dbReference>
<dbReference type="InterPro" id="IPR023214">
    <property type="entry name" value="HAD_sf"/>
</dbReference>
<sequence length="279" mass="31527">MKYKKEALMFSDLDSTLLQDDGFFSPKTRETVKKVYDNGMMLIPITARSTADVIRQGKRLGLDKLGGIVGGNNGGQVYDFKNDVWIVNESLKPELVKWVFENTKNDGLKSHYFSDDTTYVTRRGNNSIYWAQMMGNDYVVVDDLSQINEKINHLTIILPKDTTDKEADDFYKDLSAKLKEFNADAHKYSNRVIEVSPKNVSKGYAVKKVLEYLQVEPEVTKTYAFGDGMNDLPMFDAVDVGVAVENAAFALKDVADDMTKSNTDDGVSDYVEHHILRQK</sequence>
<dbReference type="Proteomes" id="UP000232227">
    <property type="component" value="Chromosome"/>
</dbReference>
<dbReference type="SUPFAM" id="SSF56784">
    <property type="entry name" value="HAD-like"/>
    <property type="match status" value="1"/>
</dbReference>
<dbReference type="PANTHER" id="PTHR10000:SF8">
    <property type="entry name" value="HAD SUPERFAMILY HYDROLASE-LIKE, TYPE 3"/>
    <property type="match status" value="1"/>
</dbReference>
<dbReference type="NCBIfam" id="TIGR01484">
    <property type="entry name" value="HAD-SF-IIB"/>
    <property type="match status" value="1"/>
</dbReference>
<dbReference type="Pfam" id="PF08282">
    <property type="entry name" value="Hydrolase_3"/>
    <property type="match status" value="1"/>
</dbReference>
<accession>A0A291IS79</accession>
<dbReference type="SFLD" id="SFLDG01140">
    <property type="entry name" value="C2.B:_Phosphomannomutase_and_P"/>
    <property type="match status" value="1"/>
</dbReference>
<dbReference type="GO" id="GO:0016791">
    <property type="term" value="F:phosphatase activity"/>
    <property type="evidence" value="ECO:0007669"/>
    <property type="project" value="UniProtKB-ARBA"/>
</dbReference>
<reference evidence="1 2" key="1">
    <citation type="submission" date="2017-09" db="EMBL/GenBank/DDBJ databases">
        <title>SPAdes assembly of the Mesoplasma lactucae genome.</title>
        <authorList>
            <person name="Knight T.F."/>
            <person name="Rubinstein R."/>
            <person name="Citino T."/>
        </authorList>
    </citation>
    <scope>NUCLEOTIDE SEQUENCE [LARGE SCALE GENOMIC DNA]</scope>
    <source>
        <strain evidence="1 2">831-C4</strain>
    </source>
</reference>
<dbReference type="PANTHER" id="PTHR10000">
    <property type="entry name" value="PHOSPHOSERINE PHOSPHATASE"/>
    <property type="match status" value="1"/>
</dbReference>
<dbReference type="InterPro" id="IPR006379">
    <property type="entry name" value="HAD-SF_hydro_IIB"/>
</dbReference>
<dbReference type="SFLD" id="SFLDS00003">
    <property type="entry name" value="Haloacid_Dehalogenase"/>
    <property type="match status" value="1"/>
</dbReference>
<dbReference type="Gene3D" id="3.30.1240.10">
    <property type="match status" value="1"/>
</dbReference>
<dbReference type="KEGG" id="mlac:CP520_02515"/>
<proteinExistence type="predicted"/>
<gene>
    <name evidence="1" type="ORF">CP520_02515</name>
</gene>
<dbReference type="Gene3D" id="3.40.50.1000">
    <property type="entry name" value="HAD superfamily/HAD-like"/>
    <property type="match status" value="1"/>
</dbReference>
<dbReference type="InterPro" id="IPR036412">
    <property type="entry name" value="HAD-like_sf"/>
</dbReference>
<organism evidence="1 2">
    <name type="scientific">Mesoplasma lactucae ATCC 49193</name>
    <dbReference type="NCBI Taxonomy" id="81460"/>
    <lineage>
        <taxon>Bacteria</taxon>
        <taxon>Bacillati</taxon>
        <taxon>Mycoplasmatota</taxon>
        <taxon>Mollicutes</taxon>
        <taxon>Entomoplasmatales</taxon>
        <taxon>Entomoplasmataceae</taxon>
        <taxon>Mesoplasma</taxon>
    </lineage>
</organism>
<dbReference type="InterPro" id="IPR000150">
    <property type="entry name" value="Cof"/>
</dbReference>
<dbReference type="GO" id="GO:0005829">
    <property type="term" value="C:cytosol"/>
    <property type="evidence" value="ECO:0007669"/>
    <property type="project" value="TreeGrafter"/>
</dbReference>